<reference evidence="1" key="1">
    <citation type="journal article" date="2019" name="Sci. Rep.">
        <title>Draft genome of Tanacetum cinerariifolium, the natural source of mosquito coil.</title>
        <authorList>
            <person name="Yamashiro T."/>
            <person name="Shiraishi A."/>
            <person name="Satake H."/>
            <person name="Nakayama K."/>
        </authorList>
    </citation>
    <scope>NUCLEOTIDE SEQUENCE</scope>
</reference>
<sequence>MWDCQLGTQWEWLEAFCSAEVREETCIAFVWEKMAPPDENVSSFEVEEGIVEIIILDDDIVVEEDIVENIIFDDDIEFEDDIEEDTMEDNVVHNEIVDIVDLLQHF</sequence>
<name>A0A699KD50_TANCI</name>
<dbReference type="EMBL" id="BKCJ010500622">
    <property type="protein sequence ID" value="GFA85252.1"/>
    <property type="molecule type" value="Genomic_DNA"/>
</dbReference>
<dbReference type="AlphaFoldDB" id="A0A699KD50"/>
<organism evidence="1">
    <name type="scientific">Tanacetum cinerariifolium</name>
    <name type="common">Dalmatian daisy</name>
    <name type="synonym">Chrysanthemum cinerariifolium</name>
    <dbReference type="NCBI Taxonomy" id="118510"/>
    <lineage>
        <taxon>Eukaryota</taxon>
        <taxon>Viridiplantae</taxon>
        <taxon>Streptophyta</taxon>
        <taxon>Embryophyta</taxon>
        <taxon>Tracheophyta</taxon>
        <taxon>Spermatophyta</taxon>
        <taxon>Magnoliopsida</taxon>
        <taxon>eudicotyledons</taxon>
        <taxon>Gunneridae</taxon>
        <taxon>Pentapetalae</taxon>
        <taxon>asterids</taxon>
        <taxon>campanulids</taxon>
        <taxon>Asterales</taxon>
        <taxon>Asteraceae</taxon>
        <taxon>Asteroideae</taxon>
        <taxon>Anthemideae</taxon>
        <taxon>Anthemidinae</taxon>
        <taxon>Tanacetum</taxon>
    </lineage>
</organism>
<evidence type="ECO:0000313" key="1">
    <source>
        <dbReference type="EMBL" id="GFA85252.1"/>
    </source>
</evidence>
<comment type="caution">
    <text evidence="1">The sequence shown here is derived from an EMBL/GenBank/DDBJ whole genome shotgun (WGS) entry which is preliminary data.</text>
</comment>
<gene>
    <name evidence="1" type="ORF">Tci_657224</name>
</gene>
<proteinExistence type="predicted"/>
<protein>
    <submittedName>
        <fullName evidence="1">Uncharacterized protein</fullName>
    </submittedName>
</protein>
<accession>A0A699KD50</accession>